<dbReference type="SUPFAM" id="SSF53790">
    <property type="entry name" value="Tetrapyrrole methylase"/>
    <property type="match status" value="1"/>
</dbReference>
<evidence type="ECO:0000256" key="3">
    <source>
        <dbReference type="ARBA" id="ARBA00022603"/>
    </source>
</evidence>
<evidence type="ECO:0000313" key="9">
    <source>
        <dbReference type="Proteomes" id="UP001198151"/>
    </source>
</evidence>
<dbReference type="CDD" id="cd11644">
    <property type="entry name" value="Precorrin-6Y-MT"/>
    <property type="match status" value="1"/>
</dbReference>
<evidence type="ECO:0000256" key="2">
    <source>
        <dbReference type="ARBA" id="ARBA00022573"/>
    </source>
</evidence>
<dbReference type="InterPro" id="IPR014008">
    <property type="entry name" value="Cbl_synth_MTase_CbiT"/>
</dbReference>
<reference evidence="8 9" key="1">
    <citation type="submission" date="2021-10" db="EMBL/GenBank/DDBJ databases">
        <title>Anaerobic single-cell dispensing facilitates the cultivation of human gut bacteria.</title>
        <authorList>
            <person name="Afrizal A."/>
        </authorList>
    </citation>
    <scope>NUCLEOTIDE SEQUENCE [LARGE SCALE GENOMIC DNA]</scope>
    <source>
        <strain evidence="8 9">CLA-AA-H200</strain>
    </source>
</reference>
<gene>
    <name evidence="8" type="primary">cbiE</name>
    <name evidence="8" type="ORF">LKD70_10985</name>
</gene>
<dbReference type="InterPro" id="IPR050714">
    <property type="entry name" value="Cobalamin_biosynth_MTase"/>
</dbReference>
<dbReference type="Pfam" id="PF00590">
    <property type="entry name" value="TP_methylase"/>
    <property type="match status" value="1"/>
</dbReference>
<dbReference type="SUPFAM" id="SSF53335">
    <property type="entry name" value="S-adenosyl-L-methionine-dependent methyltransferases"/>
    <property type="match status" value="1"/>
</dbReference>
<evidence type="ECO:0000256" key="4">
    <source>
        <dbReference type="ARBA" id="ARBA00022679"/>
    </source>
</evidence>
<evidence type="ECO:0000259" key="6">
    <source>
        <dbReference type="Pfam" id="PF00590"/>
    </source>
</evidence>
<dbReference type="PANTHER" id="PTHR43182">
    <property type="entry name" value="COBALT-PRECORRIN-6B C(15)-METHYLTRANSFERASE (DECARBOXYLATING)"/>
    <property type="match status" value="1"/>
</dbReference>
<dbReference type="NCBIfam" id="TIGR02467">
    <property type="entry name" value="CbiE"/>
    <property type="match status" value="1"/>
</dbReference>
<dbReference type="CDD" id="cd02440">
    <property type="entry name" value="AdoMet_MTases"/>
    <property type="match status" value="1"/>
</dbReference>
<dbReference type="Gene3D" id="3.40.1010.10">
    <property type="entry name" value="Cobalt-precorrin-4 Transmethylase, Domain 1"/>
    <property type="match status" value="1"/>
</dbReference>
<comment type="pathway">
    <text evidence="1">Cofactor biosynthesis; adenosylcobalamin biosynthesis.</text>
</comment>
<organism evidence="8 9">
    <name type="scientific">Ruminococcus turbiniformis</name>
    <dbReference type="NCBI Taxonomy" id="2881258"/>
    <lineage>
        <taxon>Bacteria</taxon>
        <taxon>Bacillati</taxon>
        <taxon>Bacillota</taxon>
        <taxon>Clostridia</taxon>
        <taxon>Eubacteriales</taxon>
        <taxon>Oscillospiraceae</taxon>
        <taxon>Ruminococcus</taxon>
    </lineage>
</organism>
<dbReference type="RefSeq" id="WP_227708077.1">
    <property type="nucleotide sequence ID" value="NZ_JAJEQX010000019.1"/>
</dbReference>
<dbReference type="PANTHER" id="PTHR43182:SF1">
    <property type="entry name" value="COBALT-PRECORRIN-7 C(5)-METHYLTRANSFERASE"/>
    <property type="match status" value="1"/>
</dbReference>
<dbReference type="Gene3D" id="3.40.50.150">
    <property type="entry name" value="Vaccinia Virus protein VP39"/>
    <property type="match status" value="1"/>
</dbReference>
<dbReference type="InterPro" id="IPR029063">
    <property type="entry name" value="SAM-dependent_MTases_sf"/>
</dbReference>
<protein>
    <submittedName>
        <fullName evidence="8">Precorrin-6y C5,15-methyltransferase (Decarboxylating) subunit CbiE</fullName>
    </submittedName>
</protein>
<keyword evidence="9" id="KW-1185">Reference proteome</keyword>
<dbReference type="Gene3D" id="3.30.950.10">
    <property type="entry name" value="Methyltransferase, Cobalt-precorrin-4 Transmethylase, Domain 2"/>
    <property type="match status" value="1"/>
</dbReference>
<feature type="domain" description="TRM5/TYW2-like methyltransferase" evidence="7">
    <location>
        <begin position="255"/>
        <end position="313"/>
    </location>
</feature>
<name>A0ABS8FY21_9FIRM</name>
<keyword evidence="2" id="KW-0169">Cobalamin biosynthesis</keyword>
<comment type="caution">
    <text evidence="8">The sequence shown here is derived from an EMBL/GenBank/DDBJ whole genome shotgun (WGS) entry which is preliminary data.</text>
</comment>
<evidence type="ECO:0000259" key="7">
    <source>
        <dbReference type="Pfam" id="PF02475"/>
    </source>
</evidence>
<dbReference type="EMBL" id="JAJEQX010000019">
    <property type="protein sequence ID" value="MCC2254936.1"/>
    <property type="molecule type" value="Genomic_DNA"/>
</dbReference>
<evidence type="ECO:0000256" key="1">
    <source>
        <dbReference type="ARBA" id="ARBA00004953"/>
    </source>
</evidence>
<dbReference type="InterPro" id="IPR000878">
    <property type="entry name" value="4pyrrol_Mease"/>
</dbReference>
<dbReference type="Pfam" id="PF02475">
    <property type="entry name" value="TRM5-TYW2_MTfase"/>
    <property type="match status" value="1"/>
</dbReference>
<dbReference type="InterPro" id="IPR014777">
    <property type="entry name" value="4pyrrole_Mease_sub1"/>
</dbReference>
<dbReference type="PIRSF" id="PIRSF036428">
    <property type="entry name" value="CobL"/>
    <property type="match status" value="1"/>
</dbReference>
<keyword evidence="3" id="KW-0489">Methyltransferase</keyword>
<feature type="domain" description="Tetrapyrrole methylase" evidence="6">
    <location>
        <begin position="8"/>
        <end position="201"/>
    </location>
</feature>
<dbReference type="InterPro" id="IPR056743">
    <property type="entry name" value="TRM5-TYW2-like_MTfase"/>
</dbReference>
<dbReference type="InterPro" id="IPR014776">
    <property type="entry name" value="4pyrrole_Mease_sub2"/>
</dbReference>
<sequence>MSEEKQRVSLIGIGPGAPDMLTCQAKERIRKCDCLIGAQRMTELAKEAGLAAGVPVFVEYDAGRICGYIQNRKEWKNIAVLLSGDTGFYSGAKALTERLREEEAGIEVEVMPGLSSVAVLAARLKTGWEDAALLSLHGKETDFIQTVSRNTKTFLLLGGRDSGREMLGRLKEYGMDHVTVCIGSRLSYPDERILAGKPGELKESDAEGLCAAMIWNPAPEKWAAPHLPDDAFIRGNVPMTKEEVRAVSLSRLSLTEDAVVYDIGAGTGSVSVEAARCGSRIRVWAVEKNPEAAELLRQNRRKFKADGIRIVEGMAPDVLQELEPPTHVFIGGSAGNLKEILRTVQKKNPDVRIVINAISLDTMAEIMEAEKEGLLREPEITCVSAARARKLGSHHMMTAQNPVYIVSAGKGVPDGKKERQADE</sequence>
<dbReference type="InterPro" id="IPR006365">
    <property type="entry name" value="Cbl_synth_CobL"/>
</dbReference>
<dbReference type="NCBIfam" id="TIGR02469">
    <property type="entry name" value="CbiT"/>
    <property type="match status" value="1"/>
</dbReference>
<dbReference type="InterPro" id="IPR035996">
    <property type="entry name" value="4pyrrol_Methylase_sf"/>
</dbReference>
<proteinExistence type="predicted"/>
<accession>A0ABS8FY21</accession>
<keyword evidence="5" id="KW-0949">S-adenosyl-L-methionine</keyword>
<evidence type="ECO:0000313" key="8">
    <source>
        <dbReference type="EMBL" id="MCC2254936.1"/>
    </source>
</evidence>
<dbReference type="InterPro" id="IPR012818">
    <property type="entry name" value="CbiE"/>
</dbReference>
<dbReference type="Proteomes" id="UP001198151">
    <property type="component" value="Unassembled WGS sequence"/>
</dbReference>
<evidence type="ECO:0000256" key="5">
    <source>
        <dbReference type="ARBA" id="ARBA00022691"/>
    </source>
</evidence>
<keyword evidence="4" id="KW-0808">Transferase</keyword>